<dbReference type="EMBL" id="BMYO01000001">
    <property type="protein sequence ID" value="GHD56911.1"/>
    <property type="molecule type" value="Genomic_DNA"/>
</dbReference>
<accession>A0ABQ3GVJ1</accession>
<dbReference type="RefSeq" id="WP_189458543.1">
    <property type="nucleotide sequence ID" value="NZ_BMYO01000001.1"/>
</dbReference>
<dbReference type="SUPFAM" id="SSF51735">
    <property type="entry name" value="NAD(P)-binding Rossmann-fold domains"/>
    <property type="match status" value="1"/>
</dbReference>
<keyword evidence="3" id="KW-1185">Reference proteome</keyword>
<organism evidence="2 3">
    <name type="scientific">Jeongeupia chitinilytica</name>
    <dbReference type="NCBI Taxonomy" id="1041641"/>
    <lineage>
        <taxon>Bacteria</taxon>
        <taxon>Pseudomonadati</taxon>
        <taxon>Pseudomonadota</taxon>
        <taxon>Betaproteobacteria</taxon>
        <taxon>Neisseriales</taxon>
        <taxon>Chitinibacteraceae</taxon>
        <taxon>Jeongeupia</taxon>
    </lineage>
</organism>
<sequence length="307" mass="32508">MNSTRNGALRLGIIGCGPGSHGLMWAGQWQQQPAHGLVAARFWDADPAVAATLAAETGASHALSADAVGDDCDGVVITGLDPRDYLALARPHLLAGRRVFLNRPLAGSPDDARELLALADRHGGAVYSASALMHTGAAARVRQALTEIGPLRFFTLTGPTDTADWYLPHLYACLASTLGTGLERIVHAELPCNDGNPHQLVAPASTLVEYGADSAVGPVRGVLSLLGPDSAWYGFTLKLFGQTQSAPEIEFDVGYTLLFEAMRRFFTDGTRPIPADLMLEQVDAYYATLAAARTGKPVALATMRKST</sequence>
<comment type="caution">
    <text evidence="2">The sequence shown here is derived from an EMBL/GenBank/DDBJ whole genome shotgun (WGS) entry which is preliminary data.</text>
</comment>
<evidence type="ECO:0000313" key="2">
    <source>
        <dbReference type="EMBL" id="GHD56911.1"/>
    </source>
</evidence>
<dbReference type="Proteomes" id="UP000604737">
    <property type="component" value="Unassembled WGS sequence"/>
</dbReference>
<dbReference type="Pfam" id="PF01408">
    <property type="entry name" value="GFO_IDH_MocA"/>
    <property type="match status" value="1"/>
</dbReference>
<evidence type="ECO:0000259" key="1">
    <source>
        <dbReference type="Pfam" id="PF01408"/>
    </source>
</evidence>
<gene>
    <name evidence="2" type="ORF">GCM10007350_04800</name>
</gene>
<proteinExistence type="predicted"/>
<feature type="domain" description="Gfo/Idh/MocA-like oxidoreductase N-terminal" evidence="1">
    <location>
        <begin position="10"/>
        <end position="127"/>
    </location>
</feature>
<name>A0ABQ3GVJ1_9NEIS</name>
<reference evidence="3" key="1">
    <citation type="journal article" date="2019" name="Int. J. Syst. Evol. Microbiol.">
        <title>The Global Catalogue of Microorganisms (GCM) 10K type strain sequencing project: providing services to taxonomists for standard genome sequencing and annotation.</title>
        <authorList>
            <consortium name="The Broad Institute Genomics Platform"/>
            <consortium name="The Broad Institute Genome Sequencing Center for Infectious Disease"/>
            <person name="Wu L."/>
            <person name="Ma J."/>
        </authorList>
    </citation>
    <scope>NUCLEOTIDE SEQUENCE [LARGE SCALE GENOMIC DNA]</scope>
    <source>
        <strain evidence="3">KCTC 23701</strain>
    </source>
</reference>
<evidence type="ECO:0000313" key="3">
    <source>
        <dbReference type="Proteomes" id="UP000604737"/>
    </source>
</evidence>
<dbReference type="Gene3D" id="3.40.50.720">
    <property type="entry name" value="NAD(P)-binding Rossmann-like Domain"/>
    <property type="match status" value="1"/>
</dbReference>
<protein>
    <recommendedName>
        <fullName evidence="1">Gfo/Idh/MocA-like oxidoreductase N-terminal domain-containing protein</fullName>
    </recommendedName>
</protein>
<dbReference type="InterPro" id="IPR000683">
    <property type="entry name" value="Gfo/Idh/MocA-like_OxRdtase_N"/>
</dbReference>
<dbReference type="InterPro" id="IPR036291">
    <property type="entry name" value="NAD(P)-bd_dom_sf"/>
</dbReference>